<evidence type="ECO:0008006" key="3">
    <source>
        <dbReference type="Google" id="ProtNLM"/>
    </source>
</evidence>
<sequence length="271" mass="30855">MDLISLPTPLPSSPSGGAALPWREALPGLRILRRGLEPVRAIQIYGQRCSGTNALARLVERNLGPDLFFERYGFKHWFVPDQVLFGADVLVVVIARDAFDWLRSLHRQPWHVHPDIKRLDFSGFIRSEWHSVWDDHVGGIDERHPMRAREMLHERDPLTGSRFAGPLAKRRAKLAHWAGLEERAPNLALLSYETLRRAPEQVVRHLGVAAGLEPAVPFQPVDSYKGQEIRPFRPTPYDPFRDEDLAWIEARLDPDLEGLYGLPHVFAGRPS</sequence>
<dbReference type="STRING" id="1166073.SAMN05192530_102178"/>
<evidence type="ECO:0000313" key="2">
    <source>
        <dbReference type="Proteomes" id="UP000198793"/>
    </source>
</evidence>
<dbReference type="AlphaFoldDB" id="A0A1H0ER04"/>
<gene>
    <name evidence="1" type="ORF">SAMN05192530_102178</name>
</gene>
<name>A0A1H0ER04_9HYPH</name>
<dbReference type="RefSeq" id="WP_090670105.1">
    <property type="nucleotide sequence ID" value="NZ_FNIT01000002.1"/>
</dbReference>
<dbReference type="SUPFAM" id="SSF52540">
    <property type="entry name" value="P-loop containing nucleoside triphosphate hydrolases"/>
    <property type="match status" value="1"/>
</dbReference>
<proteinExistence type="predicted"/>
<accession>A0A1H0ER04</accession>
<reference evidence="1 2" key="1">
    <citation type="submission" date="2016-10" db="EMBL/GenBank/DDBJ databases">
        <authorList>
            <person name="de Groot N.N."/>
        </authorList>
    </citation>
    <scope>NUCLEOTIDE SEQUENCE [LARGE SCALE GENOMIC DNA]</scope>
    <source>
        <strain evidence="2">L7-484,KACC 16230,DSM 25025</strain>
    </source>
</reference>
<dbReference type="Gene3D" id="3.40.50.300">
    <property type="entry name" value="P-loop containing nucleotide triphosphate hydrolases"/>
    <property type="match status" value="1"/>
</dbReference>
<keyword evidence="2" id="KW-1185">Reference proteome</keyword>
<evidence type="ECO:0000313" key="1">
    <source>
        <dbReference type="EMBL" id="SDN84798.1"/>
    </source>
</evidence>
<dbReference type="InterPro" id="IPR027417">
    <property type="entry name" value="P-loop_NTPase"/>
</dbReference>
<organism evidence="1 2">
    <name type="scientific">Aureimonas jatrophae</name>
    <dbReference type="NCBI Taxonomy" id="1166073"/>
    <lineage>
        <taxon>Bacteria</taxon>
        <taxon>Pseudomonadati</taxon>
        <taxon>Pseudomonadota</taxon>
        <taxon>Alphaproteobacteria</taxon>
        <taxon>Hyphomicrobiales</taxon>
        <taxon>Aurantimonadaceae</taxon>
        <taxon>Aureimonas</taxon>
    </lineage>
</organism>
<dbReference type="EMBL" id="FNIT01000002">
    <property type="protein sequence ID" value="SDN84798.1"/>
    <property type="molecule type" value="Genomic_DNA"/>
</dbReference>
<protein>
    <recommendedName>
        <fullName evidence="3">Sulfotransferase family protein</fullName>
    </recommendedName>
</protein>
<dbReference type="Proteomes" id="UP000198793">
    <property type="component" value="Unassembled WGS sequence"/>
</dbReference>